<comment type="caution">
    <text evidence="3">The sequence shown here is derived from an EMBL/GenBank/DDBJ whole genome shotgun (WGS) entry which is preliminary data.</text>
</comment>
<dbReference type="HOGENOM" id="CLU_057145_1_1_1"/>
<keyword evidence="4" id="KW-1185">Reference proteome</keyword>
<evidence type="ECO:0000313" key="4">
    <source>
        <dbReference type="Proteomes" id="UP000019478"/>
    </source>
</evidence>
<dbReference type="AlphaFoldDB" id="W9YPV0"/>
<evidence type="ECO:0000259" key="2">
    <source>
        <dbReference type="Pfam" id="PF01636"/>
    </source>
</evidence>
<dbReference type="PANTHER" id="PTHR21310:SF39">
    <property type="entry name" value="AMINOGLYCOSIDE PHOSPHOTRANSFERASE DOMAIN-CONTAINING PROTEIN"/>
    <property type="match status" value="1"/>
</dbReference>
<dbReference type="InterPro" id="IPR002575">
    <property type="entry name" value="Aminoglycoside_PTrfase"/>
</dbReference>
<gene>
    <name evidence="3" type="ORF">A1O3_04951</name>
</gene>
<proteinExistence type="predicted"/>
<dbReference type="OrthoDB" id="3250044at2759"/>
<evidence type="ECO:0000256" key="1">
    <source>
        <dbReference type="SAM" id="MobiDB-lite"/>
    </source>
</evidence>
<dbReference type="STRING" id="1182542.W9YPV0"/>
<dbReference type="EMBL" id="AMGY01000004">
    <property type="protein sequence ID" value="EXJ84284.1"/>
    <property type="molecule type" value="Genomic_DNA"/>
</dbReference>
<dbReference type="SUPFAM" id="SSF56112">
    <property type="entry name" value="Protein kinase-like (PK-like)"/>
    <property type="match status" value="1"/>
</dbReference>
<dbReference type="PANTHER" id="PTHR21310">
    <property type="entry name" value="AMINOGLYCOSIDE PHOSPHOTRANSFERASE-RELATED-RELATED"/>
    <property type="match status" value="1"/>
</dbReference>
<name>W9YPV0_9EURO</name>
<dbReference type="RefSeq" id="XP_007733269.1">
    <property type="nucleotide sequence ID" value="XM_007735079.1"/>
</dbReference>
<dbReference type="GeneID" id="19169069"/>
<reference evidence="3 4" key="1">
    <citation type="submission" date="2013-03" db="EMBL/GenBank/DDBJ databases">
        <title>The Genome Sequence of Capronia epimyces CBS 606.96.</title>
        <authorList>
            <consortium name="The Broad Institute Genomics Platform"/>
            <person name="Cuomo C."/>
            <person name="de Hoog S."/>
            <person name="Gorbushina A."/>
            <person name="Walker B."/>
            <person name="Young S.K."/>
            <person name="Zeng Q."/>
            <person name="Gargeya S."/>
            <person name="Fitzgerald M."/>
            <person name="Haas B."/>
            <person name="Abouelleil A."/>
            <person name="Allen A.W."/>
            <person name="Alvarado L."/>
            <person name="Arachchi H.M."/>
            <person name="Berlin A.M."/>
            <person name="Chapman S.B."/>
            <person name="Gainer-Dewar J."/>
            <person name="Goldberg J."/>
            <person name="Griggs A."/>
            <person name="Gujja S."/>
            <person name="Hansen M."/>
            <person name="Howarth C."/>
            <person name="Imamovic A."/>
            <person name="Ireland A."/>
            <person name="Larimer J."/>
            <person name="McCowan C."/>
            <person name="Murphy C."/>
            <person name="Pearson M."/>
            <person name="Poon T.W."/>
            <person name="Priest M."/>
            <person name="Roberts A."/>
            <person name="Saif S."/>
            <person name="Shea T."/>
            <person name="Sisk P."/>
            <person name="Sykes S."/>
            <person name="Wortman J."/>
            <person name="Nusbaum C."/>
            <person name="Birren B."/>
        </authorList>
    </citation>
    <scope>NUCLEOTIDE SEQUENCE [LARGE SCALE GENOMIC DNA]</scope>
    <source>
        <strain evidence="3 4">CBS 606.96</strain>
    </source>
</reference>
<feature type="compositionally biased region" description="Basic and acidic residues" evidence="1">
    <location>
        <begin position="112"/>
        <end position="135"/>
    </location>
</feature>
<dbReference type="Pfam" id="PF01636">
    <property type="entry name" value="APH"/>
    <property type="match status" value="1"/>
</dbReference>
<dbReference type="eggNOG" id="ENOG502SH7E">
    <property type="taxonomic scope" value="Eukaryota"/>
</dbReference>
<organism evidence="3 4">
    <name type="scientific">Capronia epimyces CBS 606.96</name>
    <dbReference type="NCBI Taxonomy" id="1182542"/>
    <lineage>
        <taxon>Eukaryota</taxon>
        <taxon>Fungi</taxon>
        <taxon>Dikarya</taxon>
        <taxon>Ascomycota</taxon>
        <taxon>Pezizomycotina</taxon>
        <taxon>Eurotiomycetes</taxon>
        <taxon>Chaetothyriomycetidae</taxon>
        <taxon>Chaetothyriales</taxon>
        <taxon>Herpotrichiellaceae</taxon>
        <taxon>Capronia</taxon>
    </lineage>
</organism>
<dbReference type="Proteomes" id="UP000019478">
    <property type="component" value="Unassembled WGS sequence"/>
</dbReference>
<sequence length="285" mass="32360">MDNDLTLSLSDAEIIEHCQQATSDLFLTDLNMNNQVVKLTEDLVVKFGFLIREDEAQNQAKAHELLDPSIVRVPRVYRYCMDSERYGYIVMEYMHGERRKAKSSSESAKSINIHDESTERKKSTDHMKGERKKSSSESTNIHALSRILQHFASIKGPNPGSLTGGASDSSLFGETRPTFTSVEELERWFNRRLLDPDPTAHVSFAGQDLVLCHLDLFPRNILWLEGQPPCVLDWATAGFFPRILERCSQLFSSSSDEYKSLFDQPLSPSEAVQVDRILQAAWNNM</sequence>
<dbReference type="InterPro" id="IPR011009">
    <property type="entry name" value="Kinase-like_dom_sf"/>
</dbReference>
<dbReference type="InterPro" id="IPR051678">
    <property type="entry name" value="AGP_Transferase"/>
</dbReference>
<dbReference type="Gene3D" id="3.90.1200.10">
    <property type="match status" value="1"/>
</dbReference>
<feature type="region of interest" description="Disordered" evidence="1">
    <location>
        <begin position="99"/>
        <end position="140"/>
    </location>
</feature>
<accession>W9YPV0</accession>
<evidence type="ECO:0000313" key="3">
    <source>
        <dbReference type="EMBL" id="EXJ84284.1"/>
    </source>
</evidence>
<feature type="domain" description="Aminoglycoside phosphotransferase" evidence="2">
    <location>
        <begin position="182"/>
        <end position="242"/>
    </location>
</feature>
<protein>
    <recommendedName>
        <fullName evidence="2">Aminoglycoside phosphotransferase domain-containing protein</fullName>
    </recommendedName>
</protein>